<evidence type="ECO:0000313" key="3">
    <source>
        <dbReference type="EMBL" id="AKN35352.1"/>
    </source>
</evidence>
<feature type="domain" description="Lcl C-terminal" evidence="2">
    <location>
        <begin position="31"/>
        <end position="156"/>
    </location>
</feature>
<organism evidence="4">
    <name type="scientific">Enterobacter cloacae</name>
    <dbReference type="NCBI Taxonomy" id="550"/>
    <lineage>
        <taxon>Bacteria</taxon>
        <taxon>Pseudomonadati</taxon>
        <taxon>Pseudomonadota</taxon>
        <taxon>Gammaproteobacteria</taxon>
        <taxon>Enterobacterales</taxon>
        <taxon>Enterobacteriaceae</taxon>
        <taxon>Enterobacter</taxon>
        <taxon>Enterobacter cloacae complex</taxon>
    </lineage>
</organism>
<dbReference type="InterPro" id="IPR011460">
    <property type="entry name" value="Lcl_C"/>
</dbReference>
<dbReference type="Pfam" id="PF07603">
    <property type="entry name" value="Lcl_C"/>
    <property type="match status" value="1"/>
</dbReference>
<dbReference type="EMBL" id="KR057496">
    <property type="protein sequence ID" value="AKN35482.1"/>
    <property type="molecule type" value="Genomic_DNA"/>
</dbReference>
<protein>
    <recommendedName>
        <fullName evidence="2">Lcl C-terminal domain-containing protein</fullName>
    </recommendedName>
</protein>
<reference evidence="4" key="1">
    <citation type="journal article" date="2017" name="Antimicrob. Agents Chemother.">
        <title>Enterobacter cloacae Complex Isolates Harboring blaNMC-A or blaIMI-Type Class A Carbapenemase Genes on Novel Chromosomal Integrative Elements and Plasmids.</title>
        <authorList>
            <person name="Boyd D.A."/>
            <person name="Mataseje L.F."/>
            <person name="Davidson R."/>
            <person name="Delport J.A."/>
            <person name="Fuller J."/>
            <person name="Hoang L."/>
            <person name="Lefebvre B."/>
            <person name="Levett P.N."/>
            <person name="Roscoe D.L."/>
            <person name="Willey B.M."/>
            <person name="Mulvey M.R."/>
        </authorList>
    </citation>
    <scope>NUCLEOTIDE SEQUENCE</scope>
    <source>
        <strain evidence="3">N10-3276</strain>
        <strain evidence="4">N11-1141</strain>
        <strain evidence="5">N12-1562</strain>
        <strain evidence="6">N12-1563</strain>
    </source>
</reference>
<name>A0A0H3ZHM2_ENTCL</name>
<dbReference type="AlphaFoldDB" id="A0A0H3ZHM2"/>
<dbReference type="EMBL" id="KR057492">
    <property type="protein sequence ID" value="AKN35352.1"/>
    <property type="molecule type" value="Genomic_DNA"/>
</dbReference>
<feature type="chain" id="PRO_5010033033" description="Lcl C-terminal domain-containing protein" evidence="1">
    <location>
        <begin position="22"/>
        <end position="166"/>
    </location>
</feature>
<feature type="signal peptide" evidence="1">
    <location>
        <begin position="1"/>
        <end position="21"/>
    </location>
</feature>
<evidence type="ECO:0000313" key="4">
    <source>
        <dbReference type="EMBL" id="AKN35385.1"/>
    </source>
</evidence>
<accession>A0A0H3ZHM2</accession>
<proteinExistence type="predicted"/>
<dbReference type="EMBL" id="KR057495">
    <property type="protein sequence ID" value="AKN35448.1"/>
    <property type="molecule type" value="Genomic_DNA"/>
</dbReference>
<evidence type="ECO:0000313" key="6">
    <source>
        <dbReference type="EMBL" id="AKN35482.1"/>
    </source>
</evidence>
<evidence type="ECO:0000256" key="1">
    <source>
        <dbReference type="SAM" id="SignalP"/>
    </source>
</evidence>
<keyword evidence="1" id="KW-0732">Signal</keyword>
<evidence type="ECO:0000313" key="5">
    <source>
        <dbReference type="EMBL" id="AKN35448.1"/>
    </source>
</evidence>
<sequence>MKKMKILIFLSLAMSSLSAYAQCDFITEDSTVIDLKNNLEWQACTFGMQWNIENGCTGEPTPLTLSTAFGEAIKQGNGWRLPSIEELSLLSSKSCLKNNLFKSYFDIPQDNGEGASPYWSSTQIQSIPYLYYTFDMINHYIDGHTIEMTYPVRFVRYVMVDDDLIL</sequence>
<evidence type="ECO:0000259" key="2">
    <source>
        <dbReference type="Pfam" id="PF07603"/>
    </source>
</evidence>
<dbReference type="EMBL" id="KR057493">
    <property type="protein sequence ID" value="AKN35385.1"/>
    <property type="molecule type" value="Genomic_DNA"/>
</dbReference>